<accession>A0A4Y2FRV2</accession>
<dbReference type="EMBL" id="BGPR01175020">
    <property type="protein sequence ID" value="GBM43871.1"/>
    <property type="molecule type" value="Genomic_DNA"/>
</dbReference>
<evidence type="ECO:0000313" key="1">
    <source>
        <dbReference type="EMBL" id="GBM43871.1"/>
    </source>
</evidence>
<reference evidence="1 2" key="1">
    <citation type="journal article" date="2019" name="Sci. Rep.">
        <title>Orb-weaving spider Araneus ventricosus genome elucidates the spidroin gene catalogue.</title>
        <authorList>
            <person name="Kono N."/>
            <person name="Nakamura H."/>
            <person name="Ohtoshi R."/>
            <person name="Moran D.A.P."/>
            <person name="Shinohara A."/>
            <person name="Yoshida Y."/>
            <person name="Fujiwara M."/>
            <person name="Mori M."/>
            <person name="Tomita M."/>
            <person name="Arakawa K."/>
        </authorList>
    </citation>
    <scope>NUCLEOTIDE SEQUENCE [LARGE SCALE GENOMIC DNA]</scope>
</reference>
<keyword evidence="2" id="KW-1185">Reference proteome</keyword>
<comment type="caution">
    <text evidence="1">The sequence shown here is derived from an EMBL/GenBank/DDBJ whole genome shotgun (WGS) entry which is preliminary data.</text>
</comment>
<protein>
    <submittedName>
        <fullName evidence="1">Uncharacterized protein</fullName>
    </submittedName>
</protein>
<sequence>VIDCLVIDGYEKNKTKYYKPHEKEKCGIELKRDDGNSYFSTLGTKLSVGYGCQIYERDVEIVYWEMFFSGNKP</sequence>
<feature type="non-terminal residue" evidence="1">
    <location>
        <position position="1"/>
    </location>
</feature>
<evidence type="ECO:0000313" key="2">
    <source>
        <dbReference type="Proteomes" id="UP000499080"/>
    </source>
</evidence>
<dbReference type="AlphaFoldDB" id="A0A4Y2FRV2"/>
<dbReference type="Proteomes" id="UP000499080">
    <property type="component" value="Unassembled WGS sequence"/>
</dbReference>
<proteinExistence type="predicted"/>
<organism evidence="1 2">
    <name type="scientific">Araneus ventricosus</name>
    <name type="common">Orbweaver spider</name>
    <name type="synonym">Epeira ventricosa</name>
    <dbReference type="NCBI Taxonomy" id="182803"/>
    <lineage>
        <taxon>Eukaryota</taxon>
        <taxon>Metazoa</taxon>
        <taxon>Ecdysozoa</taxon>
        <taxon>Arthropoda</taxon>
        <taxon>Chelicerata</taxon>
        <taxon>Arachnida</taxon>
        <taxon>Araneae</taxon>
        <taxon>Araneomorphae</taxon>
        <taxon>Entelegynae</taxon>
        <taxon>Araneoidea</taxon>
        <taxon>Araneidae</taxon>
        <taxon>Araneus</taxon>
    </lineage>
</organism>
<name>A0A4Y2FRV2_ARAVE</name>
<gene>
    <name evidence="1" type="ORF">AVEN_55380_1</name>
</gene>